<dbReference type="PIRSF" id="PIRSF001225">
    <property type="entry name" value="Urease_gammabeta"/>
    <property type="match status" value="1"/>
</dbReference>
<comment type="caution">
    <text evidence="5">The sequence shown here is derived from an EMBL/GenBank/DDBJ whole genome shotgun (WGS) entry which is preliminary data.</text>
</comment>
<keyword evidence="6" id="KW-1185">Reference proteome</keyword>
<dbReference type="Gene3D" id="3.30.280.10">
    <property type="entry name" value="Urease, gamma-like subunit"/>
    <property type="match status" value="1"/>
</dbReference>
<sequence length="253" mass="27928">MHLSPKDIDKLVLHNAGFLAQKRYARGLRLNYPEAVALIAAQILEFIRDGESVAELMNKGKKLLGLNDVMEGVAEMIHEVQVEGTFADGTKLVTVHHPICRESGDPLLALYSSGLTKQGLTTPPDNTAINKPGEYRLKPDDITLNPGRETIEVHVTNDGDRPVQVGSHYPFFETNAMLRFDRPKAFGYRLNIPAGTAVRFEPGETKKVDLVAIDGQKIIYGGNNLTDGGINDHNKEKAIEKAQKEGFQFSTQH</sequence>
<dbReference type="PANTHER" id="PTHR33569">
    <property type="entry name" value="UREASE"/>
    <property type="match status" value="1"/>
</dbReference>
<dbReference type="NCBIfam" id="NF009712">
    <property type="entry name" value="PRK13241.1"/>
    <property type="match status" value="1"/>
</dbReference>
<evidence type="ECO:0000256" key="3">
    <source>
        <dbReference type="ARBA" id="ARBA00047778"/>
    </source>
</evidence>
<dbReference type="RefSeq" id="WP_155173081.1">
    <property type="nucleotide sequence ID" value="NZ_BAAAFL010000051.1"/>
</dbReference>
<dbReference type="SUPFAM" id="SSF54111">
    <property type="entry name" value="Urease, gamma-subunit"/>
    <property type="match status" value="1"/>
</dbReference>
<gene>
    <name evidence="5" type="primary">ureA</name>
    <name evidence="4" type="synonym">ureB</name>
    <name evidence="5" type="ORF">E1163_14585</name>
</gene>
<reference evidence="5 6" key="1">
    <citation type="submission" date="2019-02" db="EMBL/GenBank/DDBJ databases">
        <authorList>
            <person name="Goldberg S.R."/>
            <person name="Haltli B.A."/>
            <person name="Correa H."/>
            <person name="Russell K.G."/>
        </authorList>
    </citation>
    <scope>NUCLEOTIDE SEQUENCE [LARGE SCALE GENOMIC DNA]</scope>
    <source>
        <strain evidence="5 6">JCM 16186</strain>
    </source>
</reference>
<dbReference type="CDD" id="cd00390">
    <property type="entry name" value="Urease_gamma"/>
    <property type="match status" value="1"/>
</dbReference>
<evidence type="ECO:0000256" key="1">
    <source>
        <dbReference type="ARBA" id="ARBA00004897"/>
    </source>
</evidence>
<dbReference type="GO" id="GO:0009039">
    <property type="term" value="F:urease activity"/>
    <property type="evidence" value="ECO:0007669"/>
    <property type="project" value="UniProtKB-EC"/>
</dbReference>
<evidence type="ECO:0000313" key="6">
    <source>
        <dbReference type="Proteomes" id="UP000798808"/>
    </source>
</evidence>
<keyword evidence="4" id="KW-0963">Cytoplasm</keyword>
<dbReference type="InterPro" id="IPR008223">
    <property type="entry name" value="Urease_gamma-beta_su"/>
</dbReference>
<proteinExistence type="inferred from homology"/>
<dbReference type="Proteomes" id="UP000798808">
    <property type="component" value="Unassembled WGS sequence"/>
</dbReference>
<dbReference type="InterPro" id="IPR036463">
    <property type="entry name" value="Urease_gamma_sf"/>
</dbReference>
<dbReference type="Pfam" id="PF00699">
    <property type="entry name" value="Urease_beta"/>
    <property type="match status" value="1"/>
</dbReference>
<comment type="catalytic activity">
    <reaction evidence="3 4">
        <text>urea + 2 H2O + H(+) = hydrogencarbonate + 2 NH4(+)</text>
        <dbReference type="Rhea" id="RHEA:20557"/>
        <dbReference type="ChEBI" id="CHEBI:15377"/>
        <dbReference type="ChEBI" id="CHEBI:15378"/>
        <dbReference type="ChEBI" id="CHEBI:16199"/>
        <dbReference type="ChEBI" id="CHEBI:17544"/>
        <dbReference type="ChEBI" id="CHEBI:28938"/>
        <dbReference type="EC" id="3.5.1.5"/>
    </reaction>
</comment>
<name>A0ABW9RQG5_9BACT</name>
<evidence type="ECO:0000313" key="5">
    <source>
        <dbReference type="EMBL" id="MTI26181.1"/>
    </source>
</evidence>
<keyword evidence="2 4" id="KW-0378">Hydrolase</keyword>
<dbReference type="Gene3D" id="2.10.150.10">
    <property type="entry name" value="Urease, beta subunit"/>
    <property type="match status" value="1"/>
</dbReference>
<evidence type="ECO:0000256" key="4">
    <source>
        <dbReference type="HAMAP-Rule" id="MF_01954"/>
    </source>
</evidence>
<dbReference type="NCBIfam" id="TIGR00193">
    <property type="entry name" value="urease_gam"/>
    <property type="match status" value="1"/>
</dbReference>
<dbReference type="InterPro" id="IPR002019">
    <property type="entry name" value="Urease_beta-like"/>
</dbReference>
<dbReference type="InterPro" id="IPR036461">
    <property type="entry name" value="Urease_betasu_sf"/>
</dbReference>
<comment type="subunit">
    <text evidence="4">Heterotrimer of UreA (gamma), UreB (beta) and UreC (alpha) subunits. Three heterotrimers associate to form the active enzyme.</text>
</comment>
<dbReference type="EMBL" id="SMLW01000568">
    <property type="protein sequence ID" value="MTI26181.1"/>
    <property type="molecule type" value="Genomic_DNA"/>
</dbReference>
<organism evidence="5 6">
    <name type="scientific">Fulvivirga kasyanovii</name>
    <dbReference type="NCBI Taxonomy" id="396812"/>
    <lineage>
        <taxon>Bacteria</taxon>
        <taxon>Pseudomonadati</taxon>
        <taxon>Bacteroidota</taxon>
        <taxon>Cytophagia</taxon>
        <taxon>Cytophagales</taxon>
        <taxon>Fulvivirgaceae</taxon>
        <taxon>Fulvivirga</taxon>
    </lineage>
</organism>
<dbReference type="EC" id="3.5.1.5" evidence="4"/>
<comment type="pathway">
    <text evidence="1 4">Nitrogen metabolism; urea degradation; CO(2) and NH(3) from urea (urease route): step 1/1.</text>
</comment>
<dbReference type="CDD" id="cd00407">
    <property type="entry name" value="Urease_beta"/>
    <property type="match status" value="1"/>
</dbReference>
<dbReference type="NCBIfam" id="NF009671">
    <property type="entry name" value="PRK13192.1"/>
    <property type="match status" value="1"/>
</dbReference>
<comment type="similarity">
    <text evidence="4">Belongs to the urease beta subunit family.</text>
</comment>
<dbReference type="PANTHER" id="PTHR33569:SF1">
    <property type="entry name" value="UREASE"/>
    <property type="match status" value="1"/>
</dbReference>
<dbReference type="NCBIfam" id="TIGR00192">
    <property type="entry name" value="urease_beta"/>
    <property type="match status" value="1"/>
</dbReference>
<dbReference type="NCBIfam" id="NF009682">
    <property type="entry name" value="PRK13203.1"/>
    <property type="match status" value="1"/>
</dbReference>
<dbReference type="Pfam" id="PF00547">
    <property type="entry name" value="Urease_gamma"/>
    <property type="match status" value="1"/>
</dbReference>
<comment type="subcellular location">
    <subcellularLocation>
        <location evidence="4">Cytoplasm</location>
    </subcellularLocation>
</comment>
<accession>A0ABW9RQG5</accession>
<dbReference type="HAMAP" id="MF_01954">
    <property type="entry name" value="Urease_beta"/>
    <property type="match status" value="1"/>
</dbReference>
<evidence type="ECO:0000256" key="2">
    <source>
        <dbReference type="ARBA" id="ARBA00022801"/>
    </source>
</evidence>
<dbReference type="InterPro" id="IPR050069">
    <property type="entry name" value="Urease_subunit"/>
</dbReference>
<protein>
    <recommendedName>
        <fullName evidence="4">Urease subunit beta</fullName>
        <ecNumber evidence="4">3.5.1.5</ecNumber>
    </recommendedName>
    <alternativeName>
        <fullName evidence="4">Urea amidohydrolase subunit beta</fullName>
    </alternativeName>
</protein>
<dbReference type="InterPro" id="IPR002026">
    <property type="entry name" value="Urease_gamma/gamma-beta_su"/>
</dbReference>
<dbReference type="SUPFAM" id="SSF51278">
    <property type="entry name" value="Urease, beta-subunit"/>
    <property type="match status" value="1"/>
</dbReference>